<keyword evidence="7" id="KW-0813">Transport</keyword>
<dbReference type="Pfam" id="PF04145">
    <property type="entry name" value="Ctr"/>
    <property type="match status" value="1"/>
</dbReference>
<gene>
    <name evidence="8" type="ORF">ZIOFF_041818</name>
</gene>
<keyword evidence="2 7" id="KW-0812">Transmembrane</keyword>
<reference evidence="8 9" key="1">
    <citation type="submission" date="2020-08" db="EMBL/GenBank/DDBJ databases">
        <title>Plant Genome Project.</title>
        <authorList>
            <person name="Zhang R.-G."/>
        </authorList>
    </citation>
    <scope>NUCLEOTIDE SEQUENCE [LARGE SCALE GENOMIC DNA]</scope>
    <source>
        <tissue evidence="8">Rhizome</tissue>
    </source>
</reference>
<keyword evidence="9" id="KW-1185">Reference proteome</keyword>
<dbReference type="Proteomes" id="UP000734854">
    <property type="component" value="Unassembled WGS sequence"/>
</dbReference>
<keyword evidence="3 7" id="KW-0187">Copper transport</keyword>
<evidence type="ECO:0000256" key="4">
    <source>
        <dbReference type="ARBA" id="ARBA00022989"/>
    </source>
</evidence>
<dbReference type="GO" id="GO:0005886">
    <property type="term" value="C:plasma membrane"/>
    <property type="evidence" value="ECO:0007669"/>
    <property type="project" value="TreeGrafter"/>
</dbReference>
<protein>
    <recommendedName>
        <fullName evidence="7">Copper transport protein</fullName>
    </recommendedName>
</protein>
<keyword evidence="5 7" id="KW-0186">Copper</keyword>
<keyword evidence="6 7" id="KW-0472">Membrane</keyword>
<feature type="transmembrane region" description="Helical" evidence="7">
    <location>
        <begin position="130"/>
        <end position="152"/>
    </location>
</feature>
<comment type="caution">
    <text evidence="8">The sequence shown here is derived from an EMBL/GenBank/DDBJ whole genome shotgun (WGS) entry which is preliminary data.</text>
</comment>
<dbReference type="PANTHER" id="PTHR12483:SF42">
    <property type="entry name" value="COPPER TRANSPORTER 4"/>
    <property type="match status" value="1"/>
</dbReference>
<comment type="similarity">
    <text evidence="1 7">Belongs to the copper transporter (Ctr) (TC 1.A.56) family. SLC31A subfamily.</text>
</comment>
<keyword evidence="4 7" id="KW-1133">Transmembrane helix</keyword>
<evidence type="ECO:0000256" key="6">
    <source>
        <dbReference type="ARBA" id="ARBA00023136"/>
    </source>
</evidence>
<dbReference type="GO" id="GO:0005375">
    <property type="term" value="F:copper ion transmembrane transporter activity"/>
    <property type="evidence" value="ECO:0007669"/>
    <property type="project" value="UniProtKB-UniRule"/>
</dbReference>
<evidence type="ECO:0000313" key="9">
    <source>
        <dbReference type="Proteomes" id="UP000734854"/>
    </source>
</evidence>
<dbReference type="AlphaFoldDB" id="A0A8J5GEE0"/>
<dbReference type="PANTHER" id="PTHR12483">
    <property type="entry name" value="SOLUTE CARRIER FAMILY 31 COPPER TRANSPORTERS"/>
    <property type="match status" value="1"/>
</dbReference>
<proteinExistence type="inferred from homology"/>
<evidence type="ECO:0000256" key="7">
    <source>
        <dbReference type="RuleBase" id="RU367022"/>
    </source>
</evidence>
<evidence type="ECO:0000256" key="1">
    <source>
        <dbReference type="ARBA" id="ARBA00006921"/>
    </source>
</evidence>
<evidence type="ECO:0000256" key="5">
    <source>
        <dbReference type="ARBA" id="ARBA00023008"/>
    </source>
</evidence>
<feature type="transmembrane region" description="Helical" evidence="7">
    <location>
        <begin position="173"/>
        <end position="195"/>
    </location>
</feature>
<evidence type="ECO:0000256" key="3">
    <source>
        <dbReference type="ARBA" id="ARBA00022796"/>
    </source>
</evidence>
<dbReference type="EMBL" id="JACMSC010000011">
    <property type="protein sequence ID" value="KAG6501934.1"/>
    <property type="molecule type" value="Genomic_DNA"/>
</dbReference>
<sequence>MIRGELRYREFRARRGRHDKGGPAMRTVVRFCGKRGIEILLEGGTLAPSRRGTQPDICPNVSPVLLPVDLTMAMGAGAGGEMGGHDMGMMAPPPASSPAHRMGHGMMHMTFFWGQRAAILFSGWPGDRGLGMYLLALAFVLVLAVLEEALSAASQRFSWRQASGGGSRGPAEALLLTALHAVRLGLAYLVMLALMSFNGGVFLAAVVGHAIGFLFTRSGLLERQAARSGNAQQPPSAKTTRYSTVALHCSSHRTAPTKSQQPKCFAFQDLLPLKERSWSIVPFMGKGVHGSTNGYRLEMAVKPQSVCSSHNCI</sequence>
<keyword evidence="7" id="KW-0406">Ion transport</keyword>
<accession>A0A8J5GEE0</accession>
<name>A0A8J5GEE0_ZINOF</name>
<feature type="transmembrane region" description="Helical" evidence="7">
    <location>
        <begin position="201"/>
        <end position="220"/>
    </location>
</feature>
<dbReference type="InterPro" id="IPR007274">
    <property type="entry name" value="Cop_transporter"/>
</dbReference>
<evidence type="ECO:0000256" key="2">
    <source>
        <dbReference type="ARBA" id="ARBA00022692"/>
    </source>
</evidence>
<evidence type="ECO:0000313" key="8">
    <source>
        <dbReference type="EMBL" id="KAG6501934.1"/>
    </source>
</evidence>
<comment type="subcellular location">
    <subcellularLocation>
        <location evidence="7">Membrane</location>
        <topology evidence="7">Multi-pass membrane protein</topology>
    </subcellularLocation>
</comment>
<organism evidence="8 9">
    <name type="scientific">Zingiber officinale</name>
    <name type="common">Ginger</name>
    <name type="synonym">Amomum zingiber</name>
    <dbReference type="NCBI Taxonomy" id="94328"/>
    <lineage>
        <taxon>Eukaryota</taxon>
        <taxon>Viridiplantae</taxon>
        <taxon>Streptophyta</taxon>
        <taxon>Embryophyta</taxon>
        <taxon>Tracheophyta</taxon>
        <taxon>Spermatophyta</taxon>
        <taxon>Magnoliopsida</taxon>
        <taxon>Liliopsida</taxon>
        <taxon>Zingiberales</taxon>
        <taxon>Zingiberaceae</taxon>
        <taxon>Zingiber</taxon>
    </lineage>
</organism>